<gene>
    <name evidence="2" type="ORF">OCV77_07695</name>
</gene>
<dbReference type="NCBIfam" id="TIGR02893">
    <property type="entry name" value="spore_yabQ"/>
    <property type="match status" value="1"/>
</dbReference>
<keyword evidence="1" id="KW-1133">Transmembrane helix</keyword>
<dbReference type="RefSeq" id="WP_262574420.1">
    <property type="nucleotide sequence ID" value="NZ_JAOQKJ010000005.1"/>
</dbReference>
<accession>A0ABT2T290</accession>
<keyword evidence="1" id="KW-0812">Transmembrane</keyword>
<dbReference type="EMBL" id="JAOQKJ010000005">
    <property type="protein sequence ID" value="MCU6744377.1"/>
    <property type="molecule type" value="Genomic_DNA"/>
</dbReference>
<evidence type="ECO:0000313" key="2">
    <source>
        <dbReference type="EMBL" id="MCU6744377.1"/>
    </source>
</evidence>
<dbReference type="Proteomes" id="UP001652432">
    <property type="component" value="Unassembled WGS sequence"/>
</dbReference>
<evidence type="ECO:0000313" key="3">
    <source>
        <dbReference type="Proteomes" id="UP001652432"/>
    </source>
</evidence>
<sequence>MWLSQDITREMVFLFHSFLLGVVITSAYDGFLIIRRLIRHSGIMVSLEDLVFWIVCALEVFRVLCRENNGMLRWFAVAGAFGGMLVYKKTVSRFIIRTICQVITFLGGILMKIVRFLAKPVKKLVRQGEKGGKVLAGRLSWLFRCLKKKLTLFLKMLKIVLSKK</sequence>
<feature type="transmembrane region" description="Helical" evidence="1">
    <location>
        <begin position="94"/>
        <end position="114"/>
    </location>
</feature>
<keyword evidence="1" id="KW-0472">Membrane</keyword>
<feature type="transmembrane region" description="Helical" evidence="1">
    <location>
        <begin position="70"/>
        <end position="87"/>
    </location>
</feature>
<organism evidence="2 3">
    <name type="scientific">Suilimivivens aceti</name>
    <dbReference type="NCBI Taxonomy" id="2981774"/>
    <lineage>
        <taxon>Bacteria</taxon>
        <taxon>Bacillati</taxon>
        <taxon>Bacillota</taxon>
        <taxon>Clostridia</taxon>
        <taxon>Lachnospirales</taxon>
        <taxon>Lachnospiraceae</taxon>
        <taxon>Suilimivivens</taxon>
    </lineage>
</organism>
<reference evidence="2 3" key="1">
    <citation type="journal article" date="2021" name="ISME Commun">
        <title>Automated analysis of genomic sequences facilitates high-throughput and comprehensive description of bacteria.</title>
        <authorList>
            <person name="Hitch T.C.A."/>
        </authorList>
    </citation>
    <scope>NUCLEOTIDE SEQUENCE [LARGE SCALE GENOMIC DNA]</scope>
    <source>
        <strain evidence="2 3">Sanger_18</strain>
    </source>
</reference>
<comment type="caution">
    <text evidence="2">The sequence shown here is derived from an EMBL/GenBank/DDBJ whole genome shotgun (WGS) entry which is preliminary data.</text>
</comment>
<evidence type="ECO:0000256" key="1">
    <source>
        <dbReference type="SAM" id="Phobius"/>
    </source>
</evidence>
<name>A0ABT2T290_9FIRM</name>
<dbReference type="Pfam" id="PF09578">
    <property type="entry name" value="Spore_YabQ"/>
    <property type="match status" value="1"/>
</dbReference>
<protein>
    <submittedName>
        <fullName evidence="2">Spore cortex biosynthesis protein YabQ</fullName>
    </submittedName>
</protein>
<keyword evidence="3" id="KW-1185">Reference proteome</keyword>
<feature type="transmembrane region" description="Helical" evidence="1">
    <location>
        <begin position="12"/>
        <end position="34"/>
    </location>
</feature>
<proteinExistence type="predicted"/>
<dbReference type="InterPro" id="IPR019074">
    <property type="entry name" value="YabQ"/>
</dbReference>